<evidence type="ECO:0000256" key="7">
    <source>
        <dbReference type="SAM" id="Phobius"/>
    </source>
</evidence>
<evidence type="ECO:0008006" key="10">
    <source>
        <dbReference type="Google" id="ProtNLM"/>
    </source>
</evidence>
<accession>A0ABN9MJB3</accession>
<evidence type="ECO:0000256" key="2">
    <source>
        <dbReference type="ARBA" id="ARBA00005734"/>
    </source>
</evidence>
<proteinExistence type="inferred from homology"/>
<feature type="region of interest" description="Disordered" evidence="6">
    <location>
        <begin position="139"/>
        <end position="189"/>
    </location>
</feature>
<name>A0ABN9MJB3_9NEOB</name>
<reference evidence="8" key="1">
    <citation type="submission" date="2023-07" db="EMBL/GenBank/DDBJ databases">
        <authorList>
            <person name="Stuckert A."/>
        </authorList>
    </citation>
    <scope>NUCLEOTIDE SEQUENCE</scope>
</reference>
<evidence type="ECO:0000256" key="4">
    <source>
        <dbReference type="ARBA" id="ARBA00022989"/>
    </source>
</evidence>
<feature type="transmembrane region" description="Helical" evidence="7">
    <location>
        <begin position="85"/>
        <end position="118"/>
    </location>
</feature>
<organism evidence="8 9">
    <name type="scientific">Ranitomeya imitator</name>
    <name type="common">mimic poison frog</name>
    <dbReference type="NCBI Taxonomy" id="111125"/>
    <lineage>
        <taxon>Eukaryota</taxon>
        <taxon>Metazoa</taxon>
        <taxon>Chordata</taxon>
        <taxon>Craniata</taxon>
        <taxon>Vertebrata</taxon>
        <taxon>Euteleostomi</taxon>
        <taxon>Amphibia</taxon>
        <taxon>Batrachia</taxon>
        <taxon>Anura</taxon>
        <taxon>Neobatrachia</taxon>
        <taxon>Hyloidea</taxon>
        <taxon>Dendrobatidae</taxon>
        <taxon>Dendrobatinae</taxon>
        <taxon>Ranitomeya</taxon>
    </lineage>
</organism>
<evidence type="ECO:0000256" key="5">
    <source>
        <dbReference type="ARBA" id="ARBA00023136"/>
    </source>
</evidence>
<keyword evidence="3 7" id="KW-0812">Transmembrane</keyword>
<feature type="region of interest" description="Disordered" evidence="6">
    <location>
        <begin position="1"/>
        <end position="22"/>
    </location>
</feature>
<comment type="similarity">
    <text evidence="2">Belongs to the TMEM88 family.</text>
</comment>
<evidence type="ECO:0000256" key="6">
    <source>
        <dbReference type="SAM" id="MobiDB-lite"/>
    </source>
</evidence>
<evidence type="ECO:0000313" key="8">
    <source>
        <dbReference type="EMBL" id="CAJ0965696.1"/>
    </source>
</evidence>
<evidence type="ECO:0000256" key="3">
    <source>
        <dbReference type="ARBA" id="ARBA00022692"/>
    </source>
</evidence>
<evidence type="ECO:0000313" key="9">
    <source>
        <dbReference type="Proteomes" id="UP001176940"/>
    </source>
</evidence>
<dbReference type="PANTHER" id="PTHR28628:SF3">
    <property type="entry name" value="TRANSMEMBRANE PROTEIN 88"/>
    <property type="match status" value="1"/>
</dbReference>
<feature type="transmembrane region" description="Helical" evidence="7">
    <location>
        <begin position="50"/>
        <end position="73"/>
    </location>
</feature>
<keyword evidence="5 7" id="KW-0472">Membrane</keyword>
<keyword evidence="4 7" id="KW-1133">Transmembrane helix</keyword>
<comment type="caution">
    <text evidence="8">The sequence shown here is derived from an EMBL/GenBank/DDBJ whole genome shotgun (WGS) entry which is preliminary data.</text>
</comment>
<dbReference type="Proteomes" id="UP001176940">
    <property type="component" value="Unassembled WGS sequence"/>
</dbReference>
<comment type="subcellular location">
    <subcellularLocation>
        <location evidence="1">Membrane</location>
        <topology evidence="1">Multi-pass membrane protein</topology>
    </subcellularLocation>
</comment>
<evidence type="ECO:0000256" key="1">
    <source>
        <dbReference type="ARBA" id="ARBA00004141"/>
    </source>
</evidence>
<sequence>MPRPDVMVEDTSTLPPPYTPAPPEPREPLDCWACAVLITAHNLLVGAANLGIFILMCGGALVPSAAMLLYGFLCHPRFRRPAEPLCPALLTPAACVSLLVFGALLALPLLILGLAGYARIVRCFQLRSWLSGVPALQPRHVPGDRGPEPPGQGGPQRRRQGLGVTGPRTPQLPPAGTCSSSTAASCWDL</sequence>
<protein>
    <recommendedName>
        <fullName evidence="10">Transmembrane protein 88</fullName>
    </recommendedName>
</protein>
<dbReference type="PANTHER" id="PTHR28628">
    <property type="entry name" value="TRANSMEMBRANE PROTEIN 88-RELATED"/>
    <property type="match status" value="1"/>
</dbReference>
<keyword evidence="9" id="KW-1185">Reference proteome</keyword>
<gene>
    <name evidence="8" type="ORF">RIMI_LOCUS20535924</name>
</gene>
<dbReference type="EMBL" id="CAUEEQ010069093">
    <property type="protein sequence ID" value="CAJ0965696.1"/>
    <property type="molecule type" value="Genomic_DNA"/>
</dbReference>
<dbReference type="InterPro" id="IPR033355">
    <property type="entry name" value="TMEM88"/>
</dbReference>
<feature type="compositionally biased region" description="Low complexity" evidence="6">
    <location>
        <begin position="177"/>
        <end position="189"/>
    </location>
</feature>